<organism evidence="1 2">
    <name type="scientific">Brachionus plicatilis</name>
    <name type="common">Marine rotifer</name>
    <name type="synonym">Brachionus muelleri</name>
    <dbReference type="NCBI Taxonomy" id="10195"/>
    <lineage>
        <taxon>Eukaryota</taxon>
        <taxon>Metazoa</taxon>
        <taxon>Spiralia</taxon>
        <taxon>Gnathifera</taxon>
        <taxon>Rotifera</taxon>
        <taxon>Eurotatoria</taxon>
        <taxon>Monogononta</taxon>
        <taxon>Pseudotrocha</taxon>
        <taxon>Ploima</taxon>
        <taxon>Brachionidae</taxon>
        <taxon>Brachionus</taxon>
    </lineage>
</organism>
<evidence type="ECO:0000313" key="1">
    <source>
        <dbReference type="EMBL" id="RMZ98732.1"/>
    </source>
</evidence>
<protein>
    <submittedName>
        <fullName evidence="1">Uncharacterized protein</fullName>
    </submittedName>
</protein>
<sequence length="87" mass="10096">KIGRRLTISHLAWPIGLEVSYNFCVEKKSFCAERFEIVLNRNTKSVTSDMCKVLSKFKKKNVLYSKKKKVGKKIRIGLTFLFLTILL</sequence>
<accession>A0A3M7PI60</accession>
<evidence type="ECO:0000313" key="2">
    <source>
        <dbReference type="Proteomes" id="UP000276133"/>
    </source>
</evidence>
<reference evidence="1 2" key="1">
    <citation type="journal article" date="2018" name="Sci. Rep.">
        <title>Genomic signatures of local adaptation to the degree of environmental predictability in rotifers.</title>
        <authorList>
            <person name="Franch-Gras L."/>
            <person name="Hahn C."/>
            <person name="Garcia-Roger E.M."/>
            <person name="Carmona M.J."/>
            <person name="Serra M."/>
            <person name="Gomez A."/>
        </authorList>
    </citation>
    <scope>NUCLEOTIDE SEQUENCE [LARGE SCALE GENOMIC DNA]</scope>
    <source>
        <strain evidence="1">HYR1</strain>
    </source>
</reference>
<gene>
    <name evidence="1" type="ORF">BpHYR1_023074</name>
</gene>
<proteinExistence type="predicted"/>
<dbReference type="AlphaFoldDB" id="A0A3M7PI60"/>
<dbReference type="Proteomes" id="UP000276133">
    <property type="component" value="Unassembled WGS sequence"/>
</dbReference>
<keyword evidence="2" id="KW-1185">Reference proteome</keyword>
<comment type="caution">
    <text evidence="1">The sequence shown here is derived from an EMBL/GenBank/DDBJ whole genome shotgun (WGS) entry which is preliminary data.</text>
</comment>
<feature type="non-terminal residue" evidence="1">
    <location>
        <position position="1"/>
    </location>
</feature>
<dbReference type="EMBL" id="REGN01010590">
    <property type="protein sequence ID" value="RMZ98732.1"/>
    <property type="molecule type" value="Genomic_DNA"/>
</dbReference>
<name>A0A3M7PI60_BRAPC</name>